<organism evidence="2 3">
    <name type="scientific">Heligmosomoides polygyrus</name>
    <name type="common">Parasitic roundworm</name>
    <dbReference type="NCBI Taxonomy" id="6339"/>
    <lineage>
        <taxon>Eukaryota</taxon>
        <taxon>Metazoa</taxon>
        <taxon>Ecdysozoa</taxon>
        <taxon>Nematoda</taxon>
        <taxon>Chromadorea</taxon>
        <taxon>Rhabditida</taxon>
        <taxon>Rhabditina</taxon>
        <taxon>Rhabditomorpha</taxon>
        <taxon>Strongyloidea</taxon>
        <taxon>Heligmosomidae</taxon>
        <taxon>Heligmosomoides</taxon>
    </lineage>
</organism>
<gene>
    <name evidence="1" type="ORF">HPBE_LOCUS22198</name>
</gene>
<name>A0A183GHX7_HELPZ</name>
<reference evidence="3" key="2">
    <citation type="submission" date="2019-09" db="UniProtKB">
        <authorList>
            <consortium name="WormBaseParasite"/>
        </authorList>
    </citation>
    <scope>IDENTIFICATION</scope>
</reference>
<accession>A0A3P8GJJ5</accession>
<evidence type="ECO:0000313" key="3">
    <source>
        <dbReference type="WBParaSite" id="HPBE_0002219901-mRNA-1"/>
    </source>
</evidence>
<sequence length="84" mass="9853">MLIEYVKAEVALPPLTESSSREDRVRKYFRARKEARVNRGGVKKTYFNSFRNSTFPGDIRSWTMALRCNLRGRGGHDRGRGRRY</sequence>
<dbReference type="WBParaSite" id="HPBE_0002219901-mRNA-1">
    <property type="protein sequence ID" value="HPBE_0002219901-mRNA-1"/>
    <property type="gene ID" value="HPBE_0002219901"/>
</dbReference>
<evidence type="ECO:0000313" key="1">
    <source>
        <dbReference type="EMBL" id="VDP31006.1"/>
    </source>
</evidence>
<dbReference type="AlphaFoldDB" id="A0A183GHX7"/>
<protein>
    <submittedName>
        <fullName evidence="1 3">Uncharacterized protein</fullName>
    </submittedName>
</protein>
<evidence type="ECO:0000313" key="2">
    <source>
        <dbReference type="Proteomes" id="UP000050761"/>
    </source>
</evidence>
<proteinExistence type="predicted"/>
<accession>A0A183GHX7</accession>
<keyword evidence="2" id="KW-1185">Reference proteome</keyword>
<dbReference type="Proteomes" id="UP000050761">
    <property type="component" value="Unassembled WGS sequence"/>
</dbReference>
<reference evidence="1 2" key="1">
    <citation type="submission" date="2018-11" db="EMBL/GenBank/DDBJ databases">
        <authorList>
            <consortium name="Pathogen Informatics"/>
        </authorList>
    </citation>
    <scope>NUCLEOTIDE SEQUENCE [LARGE SCALE GENOMIC DNA]</scope>
</reference>
<dbReference type="EMBL" id="UZAH01033746">
    <property type="protein sequence ID" value="VDP31006.1"/>
    <property type="molecule type" value="Genomic_DNA"/>
</dbReference>